<keyword evidence="2" id="KW-0238">DNA-binding</keyword>
<dbReference type="PROSITE" id="PS51464">
    <property type="entry name" value="SIS"/>
    <property type="match status" value="1"/>
</dbReference>
<evidence type="ECO:0000256" key="2">
    <source>
        <dbReference type="ARBA" id="ARBA00023125"/>
    </source>
</evidence>
<dbReference type="InterPro" id="IPR009057">
    <property type="entry name" value="Homeodomain-like_sf"/>
</dbReference>
<dbReference type="InterPro" id="IPR046348">
    <property type="entry name" value="SIS_dom_sf"/>
</dbReference>
<dbReference type="GO" id="GO:1901135">
    <property type="term" value="P:carbohydrate derivative metabolic process"/>
    <property type="evidence" value="ECO:0007669"/>
    <property type="project" value="InterPro"/>
</dbReference>
<dbReference type="InterPro" id="IPR035472">
    <property type="entry name" value="RpiR-like_SIS"/>
</dbReference>
<evidence type="ECO:0000259" key="5">
    <source>
        <dbReference type="PROSITE" id="PS51464"/>
    </source>
</evidence>
<proteinExistence type="predicted"/>
<organism evidence="6 7">
    <name type="scientific">Clostridium niameyense</name>
    <dbReference type="NCBI Taxonomy" id="1622073"/>
    <lineage>
        <taxon>Bacteria</taxon>
        <taxon>Bacillati</taxon>
        <taxon>Bacillota</taxon>
        <taxon>Clostridia</taxon>
        <taxon>Eubacteriales</taxon>
        <taxon>Clostridiaceae</taxon>
        <taxon>Clostridium</taxon>
    </lineage>
</organism>
<name>A0A6M0RA00_9CLOT</name>
<dbReference type="OrthoDB" id="9762536at2"/>
<evidence type="ECO:0000313" key="7">
    <source>
        <dbReference type="Proteomes" id="UP000473885"/>
    </source>
</evidence>
<dbReference type="SUPFAM" id="SSF46689">
    <property type="entry name" value="Homeodomain-like"/>
    <property type="match status" value="1"/>
</dbReference>
<keyword evidence="7" id="KW-1185">Reference proteome</keyword>
<protein>
    <submittedName>
        <fullName evidence="6">MurR/RpiR family transcriptional regulator</fullName>
    </submittedName>
</protein>
<dbReference type="InterPro" id="IPR047640">
    <property type="entry name" value="RpiR-like"/>
</dbReference>
<dbReference type="GO" id="GO:0003700">
    <property type="term" value="F:DNA-binding transcription factor activity"/>
    <property type="evidence" value="ECO:0007669"/>
    <property type="project" value="InterPro"/>
</dbReference>
<evidence type="ECO:0000256" key="3">
    <source>
        <dbReference type="ARBA" id="ARBA00023163"/>
    </source>
</evidence>
<dbReference type="PANTHER" id="PTHR30514:SF21">
    <property type="entry name" value="RPIR-FAMILY TRANSCRIPTIONAL REGULATOR"/>
    <property type="match status" value="1"/>
</dbReference>
<dbReference type="Gene3D" id="1.10.10.10">
    <property type="entry name" value="Winged helix-like DNA-binding domain superfamily/Winged helix DNA-binding domain"/>
    <property type="match status" value="1"/>
</dbReference>
<evidence type="ECO:0000259" key="4">
    <source>
        <dbReference type="PROSITE" id="PS51071"/>
    </source>
</evidence>
<evidence type="ECO:0000313" key="6">
    <source>
        <dbReference type="EMBL" id="NEZ46429.1"/>
    </source>
</evidence>
<accession>A0A6M0RA00</accession>
<comment type="caution">
    <text evidence="6">The sequence shown here is derived from an EMBL/GenBank/DDBJ whole genome shotgun (WGS) entry which is preliminary data.</text>
</comment>
<dbReference type="EMBL" id="SXDP01000002">
    <property type="protein sequence ID" value="NEZ46429.1"/>
    <property type="molecule type" value="Genomic_DNA"/>
</dbReference>
<dbReference type="CDD" id="cd05013">
    <property type="entry name" value="SIS_RpiR"/>
    <property type="match status" value="1"/>
</dbReference>
<dbReference type="GO" id="GO:0097367">
    <property type="term" value="F:carbohydrate derivative binding"/>
    <property type="evidence" value="ECO:0007669"/>
    <property type="project" value="InterPro"/>
</dbReference>
<dbReference type="PROSITE" id="PS51071">
    <property type="entry name" value="HTH_RPIR"/>
    <property type="match status" value="1"/>
</dbReference>
<keyword evidence="1" id="KW-0805">Transcription regulation</keyword>
<keyword evidence="3" id="KW-0804">Transcription</keyword>
<feature type="domain" description="SIS" evidence="5">
    <location>
        <begin position="114"/>
        <end position="251"/>
    </location>
</feature>
<feature type="domain" description="HTH rpiR-type" evidence="4">
    <location>
        <begin position="3"/>
        <end position="79"/>
    </location>
</feature>
<dbReference type="RefSeq" id="WP_050607704.1">
    <property type="nucleotide sequence ID" value="NZ_CABKUB010000006.1"/>
</dbReference>
<evidence type="ECO:0000256" key="1">
    <source>
        <dbReference type="ARBA" id="ARBA00023015"/>
    </source>
</evidence>
<dbReference type="InterPro" id="IPR000281">
    <property type="entry name" value="HTH_RpiR"/>
</dbReference>
<dbReference type="Pfam" id="PF01380">
    <property type="entry name" value="SIS"/>
    <property type="match status" value="1"/>
</dbReference>
<dbReference type="SUPFAM" id="SSF53697">
    <property type="entry name" value="SIS domain"/>
    <property type="match status" value="1"/>
</dbReference>
<dbReference type="AlphaFoldDB" id="A0A6M0RA00"/>
<dbReference type="InterPro" id="IPR036388">
    <property type="entry name" value="WH-like_DNA-bd_sf"/>
</dbReference>
<dbReference type="InterPro" id="IPR001347">
    <property type="entry name" value="SIS_dom"/>
</dbReference>
<dbReference type="PANTHER" id="PTHR30514">
    <property type="entry name" value="GLUCOKINASE"/>
    <property type="match status" value="1"/>
</dbReference>
<sequence>MGHNILIQIQNNYISFSEKEKMIADYIIAYSSTLNNININDLAQKTGTSNSTITRFCKKIGCKNFVEMKMQLCADNNNNNNDKSYDLFEKIYSYYKTIISGNNKILHKETITKFIEKIKKSEKIFIYGLGSSALTAIEIKYRFQRMGMLVDSITDSHIMLMNSSLVTEKDLVIGISNSGATNEVIEGLKLAQKRKAYTVAITSFKESAITKYADLCFITYNTKFIGEKNFINSQLSIIYLVDILSMILLEDEELSKSMEKTLDVIYKYKETNR</sequence>
<dbReference type="Proteomes" id="UP000473885">
    <property type="component" value="Unassembled WGS sequence"/>
</dbReference>
<dbReference type="Pfam" id="PF01418">
    <property type="entry name" value="HTH_6"/>
    <property type="match status" value="1"/>
</dbReference>
<dbReference type="Gene3D" id="3.40.50.10490">
    <property type="entry name" value="Glucose-6-phosphate isomerase like protein, domain 1"/>
    <property type="match status" value="1"/>
</dbReference>
<gene>
    <name evidence="6" type="ORF">FDF74_04270</name>
</gene>
<reference evidence="6 7" key="1">
    <citation type="submission" date="2019-04" db="EMBL/GenBank/DDBJ databases">
        <title>Genome sequencing of Clostridium botulinum Groups I-IV and Clostridium butyricum.</title>
        <authorList>
            <person name="Brunt J."/>
            <person name="Van Vliet A.H.M."/>
            <person name="Stringer S.C."/>
            <person name="Carter A.T."/>
            <person name="Peck M.W."/>
        </authorList>
    </citation>
    <scope>NUCLEOTIDE SEQUENCE [LARGE SCALE GENOMIC DNA]</scope>
    <source>
        <strain evidence="6 7">IFR 18/094</strain>
    </source>
</reference>
<dbReference type="GO" id="GO:0003677">
    <property type="term" value="F:DNA binding"/>
    <property type="evidence" value="ECO:0007669"/>
    <property type="project" value="UniProtKB-KW"/>
</dbReference>